<feature type="compositionally biased region" description="Basic and acidic residues" evidence="1">
    <location>
        <begin position="102"/>
        <end position="114"/>
    </location>
</feature>
<keyword evidence="3" id="KW-1185">Reference proteome</keyword>
<organism evidence="2 3">
    <name type="scientific">Megalurothrips usitatus</name>
    <name type="common">bean blossom thrips</name>
    <dbReference type="NCBI Taxonomy" id="439358"/>
    <lineage>
        <taxon>Eukaryota</taxon>
        <taxon>Metazoa</taxon>
        <taxon>Ecdysozoa</taxon>
        <taxon>Arthropoda</taxon>
        <taxon>Hexapoda</taxon>
        <taxon>Insecta</taxon>
        <taxon>Pterygota</taxon>
        <taxon>Neoptera</taxon>
        <taxon>Paraneoptera</taxon>
        <taxon>Thysanoptera</taxon>
        <taxon>Terebrantia</taxon>
        <taxon>Thripoidea</taxon>
        <taxon>Thripidae</taxon>
        <taxon>Megalurothrips</taxon>
    </lineage>
</organism>
<evidence type="ECO:0000313" key="2">
    <source>
        <dbReference type="EMBL" id="KAJ1519016.1"/>
    </source>
</evidence>
<comment type="caution">
    <text evidence="2">The sequence shown here is derived from an EMBL/GenBank/DDBJ whole genome shotgun (WGS) entry which is preliminary data.</text>
</comment>
<sequence>MSVHESAVLTGWKLRSEWLEANRNPMTEVNVVKKLESAYQSYANLRKSYRRGGDGLWSKVRELKISMAVQFDIGAKSSHHFAPSKNQKRQARHLAGVTRKRWRDEPKPKEMDVDKIEEDADFTPEPSDPPTSTTLQNLDRGKDPVLTRF</sequence>
<feature type="region of interest" description="Disordered" evidence="1">
    <location>
        <begin position="77"/>
        <end position="149"/>
    </location>
</feature>
<dbReference type="EMBL" id="JAPTSV010000795">
    <property type="protein sequence ID" value="KAJ1519016.1"/>
    <property type="molecule type" value="Genomic_DNA"/>
</dbReference>
<evidence type="ECO:0000313" key="3">
    <source>
        <dbReference type="Proteomes" id="UP001075354"/>
    </source>
</evidence>
<evidence type="ECO:0000256" key="1">
    <source>
        <dbReference type="SAM" id="MobiDB-lite"/>
    </source>
</evidence>
<protein>
    <submittedName>
        <fullName evidence="2">Uncharacterized protein</fullName>
    </submittedName>
</protein>
<dbReference type="AlphaFoldDB" id="A0AAV7X3F7"/>
<reference evidence="2" key="1">
    <citation type="submission" date="2022-12" db="EMBL/GenBank/DDBJ databases">
        <title>Chromosome-level genome assembly of the bean flower thrips Megalurothrips usitatus.</title>
        <authorList>
            <person name="Ma L."/>
            <person name="Liu Q."/>
            <person name="Li H."/>
            <person name="Cai W."/>
        </authorList>
    </citation>
    <scope>NUCLEOTIDE SEQUENCE</scope>
    <source>
        <strain evidence="2">Cailab_2022a</strain>
    </source>
</reference>
<name>A0AAV7X3F7_9NEOP</name>
<proteinExistence type="predicted"/>
<dbReference type="Proteomes" id="UP001075354">
    <property type="component" value="Unassembled WGS sequence"/>
</dbReference>
<gene>
    <name evidence="2" type="ORF">ONE63_011393</name>
</gene>
<accession>A0AAV7X3F7</accession>
<feature type="compositionally biased region" description="Basic and acidic residues" evidence="1">
    <location>
        <begin position="139"/>
        <end position="149"/>
    </location>
</feature>